<proteinExistence type="predicted"/>
<keyword evidence="2" id="KW-1185">Reference proteome</keyword>
<dbReference type="Gene3D" id="3.40.50.620">
    <property type="entry name" value="HUPs"/>
    <property type="match status" value="1"/>
</dbReference>
<evidence type="ECO:0000313" key="1">
    <source>
        <dbReference type="EMBL" id="QCG76188.1"/>
    </source>
</evidence>
<evidence type="ECO:0008006" key="3">
    <source>
        <dbReference type="Google" id="ProtNLM"/>
    </source>
</evidence>
<accession>A0A4Y5JU19</accession>
<reference evidence="2" key="1">
    <citation type="journal article" date="2020" name="bioRxiv">
        <title>Integrative omics analysis of Pseudomonas aeruginosa virus PA5oct highlights the molecular complexity of jumbo phages.</title>
        <authorList>
            <person name="Lood C."/>
            <person name="Danis-Wlodarczyk K."/>
            <person name="Blasdel B.G."/>
            <person name="Jang H.B."/>
            <person name="Vandenheuvel D."/>
            <person name="Briers Y."/>
            <person name="Noben J.-P."/>
            <person name="van Noort V."/>
            <person name="Drulis-Kawa Z."/>
            <person name="Lavigne R."/>
        </authorList>
    </citation>
    <scope>NUCLEOTIDE SEQUENCE [LARGE SCALE GENOMIC DNA]</scope>
</reference>
<gene>
    <name evidence="1" type="ORF">EST35_0307</name>
</gene>
<sequence>MSILTSILNNTLNSVVFVYGRMNPPTIGHGKVISEMLKIAKEYNAAHCVFLSHSSGNKKNPLLWEEKVSYMKMFFPGVNINESKINNPFSALDLLSKKYKHVTFIAGSDRLEDYKRNMPAYAKNIGIELDIISSGNRLEESTSIEGVSASKARKLVLENNFELFSELIPSNDIAEKRNLFLLLQTRLMDK</sequence>
<evidence type="ECO:0000313" key="2">
    <source>
        <dbReference type="Proteomes" id="UP000316733"/>
    </source>
</evidence>
<protein>
    <recommendedName>
        <fullName evidence="3">Cytidyltransferase-like domain-containing protein</fullName>
    </recommendedName>
</protein>
<dbReference type="SUPFAM" id="SSF52374">
    <property type="entry name" value="Nucleotidylyl transferase"/>
    <property type="match status" value="1"/>
</dbReference>
<dbReference type="InterPro" id="IPR014729">
    <property type="entry name" value="Rossmann-like_a/b/a_fold"/>
</dbReference>
<dbReference type="EMBL" id="MK797984">
    <property type="protein sequence ID" value="QCG76188.1"/>
    <property type="molecule type" value="Genomic_DNA"/>
</dbReference>
<organism evidence="1 2">
    <name type="scientific">Pseudomonas phage vB_PaeM_PA5oct</name>
    <dbReference type="NCBI Taxonomy" id="2163605"/>
    <lineage>
        <taxon>Viruses</taxon>
        <taxon>Duplodnaviria</taxon>
        <taxon>Heunggongvirae</taxon>
        <taxon>Uroviricota</taxon>
        <taxon>Caudoviricetes</taxon>
        <taxon>Arenbergviridae</taxon>
        <taxon>Wroclawvirus</taxon>
        <taxon>Wroclawvirus PA5oct</taxon>
    </lineage>
</organism>
<dbReference type="Proteomes" id="UP000316733">
    <property type="component" value="Segment"/>
</dbReference>
<name>A0A4Y5JU19_9CAUD</name>